<protein>
    <submittedName>
        <fullName evidence="1">DNA-binding protein</fullName>
    </submittedName>
</protein>
<keyword evidence="2" id="KW-1185">Reference proteome</keyword>
<sequence>MKEGHPPQPGREAAIAWIQEQMQTYALSVEDLQARGCFDLPPPPAGPIYMSADGQRWDGAGDMPDWLKRAVNAGQSIEHFRVS</sequence>
<dbReference type="OrthoDB" id="8966769at2"/>
<dbReference type="EMBL" id="CP016023">
    <property type="protein sequence ID" value="ANJ74843.1"/>
    <property type="molecule type" value="Genomic_DNA"/>
</dbReference>
<reference evidence="2" key="1">
    <citation type="submission" date="2016-06" db="EMBL/GenBank/DDBJ databases">
        <authorList>
            <person name="Xu Y."/>
            <person name="Nagy A."/>
            <person name="Yan X."/>
            <person name="Kim S.W."/>
            <person name="Haley B."/>
            <person name="Liu N.T."/>
            <person name="Nou X."/>
        </authorList>
    </citation>
    <scope>NUCLEOTIDE SEQUENCE [LARGE SCALE GENOMIC DNA]</scope>
    <source>
        <strain evidence="2">ATCC 49129</strain>
    </source>
</reference>
<dbReference type="STRING" id="190721.ACS15_4239"/>
<gene>
    <name evidence="1" type="ORF">A9Y76_19980</name>
</gene>
<evidence type="ECO:0000313" key="2">
    <source>
        <dbReference type="Proteomes" id="UP000078572"/>
    </source>
</evidence>
<organism evidence="1 2">
    <name type="scientific">Ralstonia insidiosa</name>
    <dbReference type="NCBI Taxonomy" id="190721"/>
    <lineage>
        <taxon>Bacteria</taxon>
        <taxon>Pseudomonadati</taxon>
        <taxon>Pseudomonadota</taxon>
        <taxon>Betaproteobacteria</taxon>
        <taxon>Burkholderiales</taxon>
        <taxon>Burkholderiaceae</taxon>
        <taxon>Ralstonia</taxon>
    </lineage>
</organism>
<accession>A0A192A3C0</accession>
<dbReference type="RefSeq" id="WP_064807009.1">
    <property type="nucleotide sequence ID" value="NZ_CP016023.1"/>
</dbReference>
<evidence type="ECO:0000313" key="1">
    <source>
        <dbReference type="EMBL" id="ANJ74843.1"/>
    </source>
</evidence>
<dbReference type="Proteomes" id="UP000078572">
    <property type="component" value="Chromosome 2"/>
</dbReference>
<dbReference type="InterPro" id="IPR037150">
    <property type="entry name" value="H-NS_C_dom_sf"/>
</dbReference>
<dbReference type="AlphaFoldDB" id="A0A192A3C0"/>
<dbReference type="SUPFAM" id="SSF81273">
    <property type="entry name" value="H-NS histone-like proteins"/>
    <property type="match status" value="1"/>
</dbReference>
<dbReference type="Gene3D" id="4.10.430.10">
    <property type="entry name" value="Histone-like protein H-NS, C-terminal domain"/>
    <property type="match status" value="1"/>
</dbReference>
<keyword evidence="1" id="KW-0238">DNA-binding</keyword>
<name>A0A192A3C0_9RALS</name>
<dbReference type="GeneID" id="61528315"/>
<dbReference type="GO" id="GO:0003677">
    <property type="term" value="F:DNA binding"/>
    <property type="evidence" value="ECO:0007669"/>
    <property type="project" value="UniProtKB-KW"/>
</dbReference>
<proteinExistence type="predicted"/>